<comment type="caution">
    <text evidence="2">The sequence shown here is derived from an EMBL/GenBank/DDBJ whole genome shotgun (WGS) entry which is preliminary data.</text>
</comment>
<feature type="compositionally biased region" description="Basic and acidic residues" evidence="1">
    <location>
        <begin position="76"/>
        <end position="87"/>
    </location>
</feature>
<protein>
    <submittedName>
        <fullName evidence="2">Uncharacterized protein</fullName>
    </submittedName>
</protein>
<reference evidence="2" key="1">
    <citation type="submission" date="2019-07" db="EMBL/GenBank/DDBJ databases">
        <authorList>
            <person name="Dittberner H."/>
        </authorList>
    </citation>
    <scope>NUCLEOTIDE SEQUENCE [LARGE SCALE GENOMIC DNA]</scope>
</reference>
<feature type="compositionally biased region" description="Polar residues" evidence="1">
    <location>
        <begin position="54"/>
        <end position="66"/>
    </location>
</feature>
<dbReference type="AlphaFoldDB" id="A0A565BE45"/>
<accession>A0A565BE45</accession>
<feature type="region of interest" description="Disordered" evidence="1">
    <location>
        <begin position="49"/>
        <end position="87"/>
    </location>
</feature>
<dbReference type="EMBL" id="CABITT030000003">
    <property type="protein sequence ID" value="VVA99634.1"/>
    <property type="molecule type" value="Genomic_DNA"/>
</dbReference>
<sequence>MPLKPDKKISEIEHTVASLQKEIGEMKLTAERQMGVLDMIEEAVAKQMEKEATRTSIHLSSPQATSKPARGSRKTIAHEPLERPEIS</sequence>
<gene>
    <name evidence="2" type="ORF">ANE_LOCUS10079</name>
</gene>
<evidence type="ECO:0000313" key="2">
    <source>
        <dbReference type="EMBL" id="VVA99634.1"/>
    </source>
</evidence>
<proteinExistence type="predicted"/>
<evidence type="ECO:0000256" key="1">
    <source>
        <dbReference type="SAM" id="MobiDB-lite"/>
    </source>
</evidence>
<keyword evidence="3" id="KW-1185">Reference proteome</keyword>
<dbReference type="Proteomes" id="UP000489600">
    <property type="component" value="Unassembled WGS sequence"/>
</dbReference>
<evidence type="ECO:0000313" key="3">
    <source>
        <dbReference type="Proteomes" id="UP000489600"/>
    </source>
</evidence>
<name>A0A565BE45_9BRAS</name>
<organism evidence="2 3">
    <name type="scientific">Arabis nemorensis</name>
    <dbReference type="NCBI Taxonomy" id="586526"/>
    <lineage>
        <taxon>Eukaryota</taxon>
        <taxon>Viridiplantae</taxon>
        <taxon>Streptophyta</taxon>
        <taxon>Embryophyta</taxon>
        <taxon>Tracheophyta</taxon>
        <taxon>Spermatophyta</taxon>
        <taxon>Magnoliopsida</taxon>
        <taxon>eudicotyledons</taxon>
        <taxon>Gunneridae</taxon>
        <taxon>Pentapetalae</taxon>
        <taxon>rosids</taxon>
        <taxon>malvids</taxon>
        <taxon>Brassicales</taxon>
        <taxon>Brassicaceae</taxon>
        <taxon>Arabideae</taxon>
        <taxon>Arabis</taxon>
    </lineage>
</organism>